<dbReference type="PANTHER" id="PTHR30255">
    <property type="entry name" value="SINGLE-STRANDED-DNA-SPECIFIC EXONUCLEASE RECJ"/>
    <property type="match status" value="1"/>
</dbReference>
<keyword evidence="3" id="KW-0540">Nuclease</keyword>
<dbReference type="EMBL" id="AP025314">
    <property type="protein sequence ID" value="BDD07659.1"/>
    <property type="molecule type" value="Genomic_DNA"/>
</dbReference>
<dbReference type="NCBIfam" id="TIGR00644">
    <property type="entry name" value="recJ"/>
    <property type="match status" value="1"/>
</dbReference>
<evidence type="ECO:0000259" key="7">
    <source>
        <dbReference type="Pfam" id="PF02272"/>
    </source>
</evidence>
<evidence type="ECO:0000313" key="10">
    <source>
        <dbReference type="Proteomes" id="UP001348817"/>
    </source>
</evidence>
<comment type="similarity">
    <text evidence="1">Belongs to the RecJ family.</text>
</comment>
<proteinExistence type="inferred from homology"/>
<evidence type="ECO:0000256" key="1">
    <source>
        <dbReference type="ARBA" id="ARBA00005915"/>
    </source>
</evidence>
<dbReference type="AlphaFoldDB" id="A0AAU9CMW1"/>
<keyword evidence="10" id="KW-1185">Reference proteome</keyword>
<dbReference type="SUPFAM" id="SSF64182">
    <property type="entry name" value="DHH phosphoesterases"/>
    <property type="match status" value="1"/>
</dbReference>
<dbReference type="RefSeq" id="WP_338392971.1">
    <property type="nucleotide sequence ID" value="NZ_AP025314.1"/>
</dbReference>
<dbReference type="InterPro" id="IPR041122">
    <property type="entry name" value="RecJ_OB"/>
</dbReference>
<dbReference type="Proteomes" id="UP001348817">
    <property type="component" value="Chromosome"/>
</dbReference>
<reference evidence="9 10" key="1">
    <citation type="submission" date="2021-12" db="EMBL/GenBank/DDBJ databases">
        <title>Genome sequencing of bacteria with rrn-lacking chromosome and rrn-plasmid.</title>
        <authorList>
            <person name="Anda M."/>
            <person name="Iwasaki W."/>
        </authorList>
    </citation>
    <scope>NUCLEOTIDE SEQUENCE [LARGE SCALE GENOMIC DNA]</scope>
    <source>
        <strain evidence="9 10">DSM 100852</strain>
    </source>
</reference>
<feature type="domain" description="DDH" evidence="6">
    <location>
        <begin position="80"/>
        <end position="229"/>
    </location>
</feature>
<dbReference type="GO" id="GO:0006310">
    <property type="term" value="P:DNA recombination"/>
    <property type="evidence" value="ECO:0007669"/>
    <property type="project" value="InterPro"/>
</dbReference>
<dbReference type="InterPro" id="IPR051673">
    <property type="entry name" value="SSDNA_exonuclease_RecJ"/>
</dbReference>
<sequence>MVKRWVQKELPDEEDVQRLSQEINVNEVLATVLLQRGVKDFDQAKQYFRPSLDDLHDPFLMKDMDVAVDRILKAFKQREKILIYGDYDVDGTTSVATLYRFIKSMYPNCDFYIPDRYKEGYGISEKGIEWAKESNIKLIISLDCGIKAVNLVGKAKSYGIDFIICDHHLPGDELPPAVAVLDPKRKDCEYPFKELSGCGVGFKLAQALAKVSSEADEKLLWQSLDFVAVSIAADIVPITGENRILAHFGLEVLNKHPSAGLKALIDLGSYKGKLAIMNIVFGIGPRINAAGRMEHAHSAVRLLLAEDEAETYRLAKLINESNTRRKDFDSQITNEAINMIEANDRTLSSKSTVLFKSDWHKGVIGIVASRCIDKYYRPTVILTESNRKATGSARSVNGFDIYEALCECEDLLDQFGGHMYAAGLTLEIDKVEEFRTRFEKTVSEKITEEQLIPRIDVDYQIDLDVIDTKFYNILRQMAPFGPQNMQPIFVTENLRVHDRPRLLKGEHLKFKVVQGEGGKIMEAIGFGFGQYYDLVNSGMRFKMAYTIEENTYMGNKSLQLYVKDIKFD</sequence>
<evidence type="ECO:0000256" key="4">
    <source>
        <dbReference type="ARBA" id="ARBA00022801"/>
    </source>
</evidence>
<feature type="domain" description="DHHA1" evidence="7">
    <location>
        <begin position="353"/>
        <end position="443"/>
    </location>
</feature>
<accession>A0AAU9CMW1</accession>
<dbReference type="GO" id="GO:0003676">
    <property type="term" value="F:nucleic acid binding"/>
    <property type="evidence" value="ECO:0007669"/>
    <property type="project" value="InterPro"/>
</dbReference>
<keyword evidence="4" id="KW-0378">Hydrolase</keyword>
<dbReference type="GO" id="GO:0006281">
    <property type="term" value="P:DNA repair"/>
    <property type="evidence" value="ECO:0007669"/>
    <property type="project" value="InterPro"/>
</dbReference>
<evidence type="ECO:0000256" key="2">
    <source>
        <dbReference type="ARBA" id="ARBA00019841"/>
    </source>
</evidence>
<dbReference type="InterPro" id="IPR038763">
    <property type="entry name" value="DHH_sf"/>
</dbReference>
<dbReference type="Pfam" id="PF01368">
    <property type="entry name" value="DHH"/>
    <property type="match status" value="1"/>
</dbReference>
<dbReference type="Pfam" id="PF17768">
    <property type="entry name" value="RecJ_OB"/>
    <property type="match status" value="1"/>
</dbReference>
<dbReference type="PANTHER" id="PTHR30255:SF2">
    <property type="entry name" value="SINGLE-STRANDED-DNA-SPECIFIC EXONUCLEASE RECJ"/>
    <property type="match status" value="1"/>
</dbReference>
<dbReference type="GO" id="GO:0008409">
    <property type="term" value="F:5'-3' exonuclease activity"/>
    <property type="evidence" value="ECO:0007669"/>
    <property type="project" value="InterPro"/>
</dbReference>
<evidence type="ECO:0000256" key="5">
    <source>
        <dbReference type="ARBA" id="ARBA00022839"/>
    </source>
</evidence>
<dbReference type="InterPro" id="IPR003156">
    <property type="entry name" value="DHHA1_dom"/>
</dbReference>
<dbReference type="Gene3D" id="3.10.310.30">
    <property type="match status" value="1"/>
</dbReference>
<evidence type="ECO:0000259" key="8">
    <source>
        <dbReference type="Pfam" id="PF17768"/>
    </source>
</evidence>
<protein>
    <recommendedName>
        <fullName evidence="2">Single-stranded-DNA-specific exonuclease RecJ</fullName>
    </recommendedName>
</protein>
<dbReference type="InterPro" id="IPR001667">
    <property type="entry name" value="DDH_dom"/>
</dbReference>
<keyword evidence="5 9" id="KW-0269">Exonuclease</keyword>
<dbReference type="Pfam" id="PF02272">
    <property type="entry name" value="DHHA1"/>
    <property type="match status" value="1"/>
</dbReference>
<gene>
    <name evidence="9" type="ORF">FUAX_00910</name>
</gene>
<dbReference type="InterPro" id="IPR004610">
    <property type="entry name" value="RecJ"/>
</dbReference>
<evidence type="ECO:0000259" key="6">
    <source>
        <dbReference type="Pfam" id="PF01368"/>
    </source>
</evidence>
<organism evidence="9 10">
    <name type="scientific">Fulvitalea axinellae</name>
    <dbReference type="NCBI Taxonomy" id="1182444"/>
    <lineage>
        <taxon>Bacteria</taxon>
        <taxon>Pseudomonadati</taxon>
        <taxon>Bacteroidota</taxon>
        <taxon>Cytophagia</taxon>
        <taxon>Cytophagales</taxon>
        <taxon>Persicobacteraceae</taxon>
        <taxon>Fulvitalea</taxon>
    </lineage>
</organism>
<dbReference type="Gene3D" id="3.90.1640.30">
    <property type="match status" value="1"/>
</dbReference>
<evidence type="ECO:0000256" key="3">
    <source>
        <dbReference type="ARBA" id="ARBA00022722"/>
    </source>
</evidence>
<feature type="domain" description="RecJ OB" evidence="8">
    <location>
        <begin position="457"/>
        <end position="564"/>
    </location>
</feature>
<evidence type="ECO:0000313" key="9">
    <source>
        <dbReference type="EMBL" id="BDD07659.1"/>
    </source>
</evidence>
<name>A0AAU9CMW1_9BACT</name>
<dbReference type="KEGG" id="fax:FUAX_00910"/>